<dbReference type="GO" id="GO:0016020">
    <property type="term" value="C:membrane"/>
    <property type="evidence" value="ECO:0007669"/>
    <property type="project" value="UniProtKB-SubCell"/>
</dbReference>
<feature type="transmembrane region" description="Helical" evidence="6">
    <location>
        <begin position="353"/>
        <end position="370"/>
    </location>
</feature>
<feature type="transmembrane region" description="Helical" evidence="6">
    <location>
        <begin position="257"/>
        <end position="279"/>
    </location>
</feature>
<dbReference type="InterPro" id="IPR002293">
    <property type="entry name" value="AA/rel_permease1"/>
</dbReference>
<feature type="transmembrane region" description="Helical" evidence="6">
    <location>
        <begin position="157"/>
        <end position="174"/>
    </location>
</feature>
<comment type="caution">
    <text evidence="7">The sequence shown here is derived from an EMBL/GenBank/DDBJ whole genome shotgun (WGS) entry which is preliminary data.</text>
</comment>
<gene>
    <name evidence="7" type="ORF">LC0644_2134</name>
</gene>
<feature type="transmembrane region" description="Helical" evidence="6">
    <location>
        <begin position="408"/>
        <end position="427"/>
    </location>
</feature>
<evidence type="ECO:0000256" key="1">
    <source>
        <dbReference type="ARBA" id="ARBA00004141"/>
    </source>
</evidence>
<evidence type="ECO:0000256" key="3">
    <source>
        <dbReference type="ARBA" id="ARBA00022692"/>
    </source>
</evidence>
<feature type="transmembrane region" description="Helical" evidence="6">
    <location>
        <begin position="217"/>
        <end position="236"/>
    </location>
</feature>
<feature type="transmembrane region" description="Helical" evidence="6">
    <location>
        <begin position="60"/>
        <end position="80"/>
    </location>
</feature>
<keyword evidence="4 6" id="KW-1133">Transmembrane helix</keyword>
<feature type="transmembrane region" description="Helical" evidence="6">
    <location>
        <begin position="433"/>
        <end position="453"/>
    </location>
</feature>
<protein>
    <submittedName>
        <fullName evidence="7">Amino acid transporter</fullName>
    </submittedName>
</protein>
<sequence>MNLWKQMTRKPDVQAALNADHLLTRSLTTRDLIALGIGAVIGTGIFILPGTVAATTSGPAITIAFILAAIVCSLAAMCYAEFASALPVAGSAYAYGNLVFGQVFGWIIGWALILEYMLAVAAVSTSFSAYFASLLQGFHITLPAAIAGPFSPSHGTYVNLIAVIVVLIIGVMLSRGMQSSMAINRLMVLVKLLIIAIFIVVGFFYVQPANWHPYLPFGAKGVLAGAAMVFFAYLGFDAVSASAPEVKNPQHTLPRGIIGTLVIATILYVLVAIVLTGMVPFTKLDVADPVAFALSAVHLRSVDGIISVGALAGMFTMMVTMIYSSSRLIYAIGRDGLLPRWFGHVKGHLPENALWTVVLIIAIMGGLVPLTQLVNLVNIGTLIAFAFVSIGIIPLRRHQALNNEGFKVPGYPVTPIISFLFCLLLMTQLSVETWIMSLIWFAFGLVIYFSYGIRHGHVAEKRIE</sequence>
<evidence type="ECO:0000256" key="4">
    <source>
        <dbReference type="ARBA" id="ARBA00022989"/>
    </source>
</evidence>
<evidence type="ECO:0000256" key="5">
    <source>
        <dbReference type="ARBA" id="ARBA00023136"/>
    </source>
</evidence>
<dbReference type="Pfam" id="PF13520">
    <property type="entry name" value="AA_permease_2"/>
    <property type="match status" value="1"/>
</dbReference>
<dbReference type="GO" id="GO:0015171">
    <property type="term" value="F:amino acid transmembrane transporter activity"/>
    <property type="evidence" value="ECO:0007669"/>
    <property type="project" value="TreeGrafter"/>
</dbReference>
<feature type="transmembrane region" description="Helical" evidence="6">
    <location>
        <begin position="376"/>
        <end position="396"/>
    </location>
</feature>
<dbReference type="RefSeq" id="WP_045624621.1">
    <property type="nucleotide sequence ID" value="NZ_BAYM01000244.1"/>
</dbReference>
<feature type="transmembrane region" description="Helical" evidence="6">
    <location>
        <begin position="186"/>
        <end position="205"/>
    </location>
</feature>
<evidence type="ECO:0000256" key="6">
    <source>
        <dbReference type="SAM" id="Phobius"/>
    </source>
</evidence>
<feature type="transmembrane region" description="Helical" evidence="6">
    <location>
        <begin position="32"/>
        <end position="54"/>
    </location>
</feature>
<dbReference type="Gene3D" id="1.20.1740.10">
    <property type="entry name" value="Amino acid/polyamine transporter I"/>
    <property type="match status" value="1"/>
</dbReference>
<evidence type="ECO:0000313" key="8">
    <source>
        <dbReference type="Proteomes" id="UP000032552"/>
    </source>
</evidence>
<keyword evidence="5 6" id="KW-0472">Membrane</keyword>
<evidence type="ECO:0000313" key="7">
    <source>
        <dbReference type="EMBL" id="GAN37545.1"/>
    </source>
</evidence>
<proteinExistence type="predicted"/>
<name>A0A0C9NZP5_LACPA</name>
<accession>A0A0C9NZP5</accession>
<comment type="subcellular location">
    <subcellularLocation>
        <location evidence="1">Membrane</location>
        <topology evidence="1">Multi-pass membrane protein</topology>
    </subcellularLocation>
</comment>
<dbReference type="EMBL" id="BAYM01000244">
    <property type="protein sequence ID" value="GAN37545.1"/>
    <property type="molecule type" value="Genomic_DNA"/>
</dbReference>
<evidence type="ECO:0000256" key="2">
    <source>
        <dbReference type="ARBA" id="ARBA00022448"/>
    </source>
</evidence>
<dbReference type="AlphaFoldDB" id="A0A0C9NZP5"/>
<organism evidence="7 8">
    <name type="scientific">Lacticaseibacillus paracasei NRIC 0644</name>
    <dbReference type="NCBI Taxonomy" id="1435038"/>
    <lineage>
        <taxon>Bacteria</taxon>
        <taxon>Bacillati</taxon>
        <taxon>Bacillota</taxon>
        <taxon>Bacilli</taxon>
        <taxon>Lactobacillales</taxon>
        <taxon>Lactobacillaceae</taxon>
        <taxon>Lacticaseibacillus</taxon>
    </lineage>
</organism>
<keyword evidence="3 6" id="KW-0812">Transmembrane</keyword>
<keyword evidence="2" id="KW-0813">Transport</keyword>
<dbReference type="PANTHER" id="PTHR43243:SF4">
    <property type="entry name" value="CATIONIC AMINO ACID TRANSPORTER 4"/>
    <property type="match status" value="1"/>
</dbReference>
<reference evidence="8" key="1">
    <citation type="submission" date="2014-05" db="EMBL/GenBank/DDBJ databases">
        <title>Whole genome sequencing of Lactobacillus casei NRIC0644.</title>
        <authorList>
            <person name="Atarashi H."/>
            <person name="Yoshida Y."/>
            <person name="Fujimura S."/>
            <person name="Tanaka N."/>
            <person name="Shiwa Y."/>
            <person name="Yoshikawa H."/>
            <person name="Okada S."/>
            <person name="Nakagawa J."/>
        </authorList>
    </citation>
    <scope>NUCLEOTIDE SEQUENCE [LARGE SCALE GENOMIC DNA]</scope>
    <source>
        <strain evidence="8">NRIC0644</strain>
    </source>
</reference>
<dbReference type="PANTHER" id="PTHR43243">
    <property type="entry name" value="INNER MEMBRANE TRANSPORTER YGJI-RELATED"/>
    <property type="match status" value="1"/>
</dbReference>
<dbReference type="PIRSF" id="PIRSF006060">
    <property type="entry name" value="AA_transporter"/>
    <property type="match status" value="1"/>
</dbReference>
<feature type="transmembrane region" description="Helical" evidence="6">
    <location>
        <begin position="92"/>
        <end position="113"/>
    </location>
</feature>
<feature type="transmembrane region" description="Helical" evidence="6">
    <location>
        <begin position="305"/>
        <end position="332"/>
    </location>
</feature>
<dbReference type="Proteomes" id="UP000032552">
    <property type="component" value="Unassembled WGS sequence"/>
</dbReference>